<evidence type="ECO:0000313" key="2">
    <source>
        <dbReference type="Proteomes" id="UP000071561"/>
    </source>
</evidence>
<reference evidence="1 2" key="1">
    <citation type="submission" date="2016-03" db="EMBL/GenBank/DDBJ databases">
        <title>Complete genome sequence of Pedobacter cryoconitis PAMC 27485.</title>
        <authorList>
            <person name="Lee J."/>
            <person name="Kim O.-S."/>
        </authorList>
    </citation>
    <scope>NUCLEOTIDE SEQUENCE [LARGE SCALE GENOMIC DNA]</scope>
    <source>
        <strain evidence="1 2">PAMC 27485</strain>
    </source>
</reference>
<protein>
    <recommendedName>
        <fullName evidence="3">Phosphoadenosine phosphosulphate reductase domain-containing protein</fullName>
    </recommendedName>
</protein>
<organism evidence="1 2">
    <name type="scientific">Pedobacter cryoconitis</name>
    <dbReference type="NCBI Taxonomy" id="188932"/>
    <lineage>
        <taxon>Bacteria</taxon>
        <taxon>Pseudomonadati</taxon>
        <taxon>Bacteroidota</taxon>
        <taxon>Sphingobacteriia</taxon>
        <taxon>Sphingobacteriales</taxon>
        <taxon>Sphingobacteriaceae</taxon>
        <taxon>Pedobacter</taxon>
    </lineage>
</organism>
<accession>A0A127VHW5</accession>
<dbReference type="InterPro" id="IPR014729">
    <property type="entry name" value="Rossmann-like_a/b/a_fold"/>
</dbReference>
<dbReference type="KEGG" id="pcm:AY601_4073"/>
<evidence type="ECO:0008006" key="3">
    <source>
        <dbReference type="Google" id="ProtNLM"/>
    </source>
</evidence>
<dbReference type="EMBL" id="CP014504">
    <property type="protein sequence ID" value="AMQ00924.1"/>
    <property type="molecule type" value="Genomic_DNA"/>
</dbReference>
<dbReference type="Proteomes" id="UP000071561">
    <property type="component" value="Chromosome"/>
</dbReference>
<sequence length="255" mass="29142">MKKKHLICFSGGHASAIVSIYCVEMFGKDNVILLNHDINPKYEAEDIKRFKKEVADYLGLPITYANINYVSDPNLIPSQFEVCIKANAITDFRTSQALCTNRLKTAPFLQYLEYNFPTYDTLFETQKDCILYYGFDDTEKDRIQRRSSIMGGVGYKTAFPIAFENLRITDTNQIGIAPPITYRTFIHANCIGCLKAGLLHWYVTYVLRPDVYNEGIDMENQVDFTIHRITRNKVAQSISLSELAPIFKQMKADGV</sequence>
<dbReference type="Gene3D" id="3.40.50.620">
    <property type="entry name" value="HUPs"/>
    <property type="match status" value="1"/>
</dbReference>
<evidence type="ECO:0000313" key="1">
    <source>
        <dbReference type="EMBL" id="AMQ00924.1"/>
    </source>
</evidence>
<keyword evidence="2" id="KW-1185">Reference proteome</keyword>
<dbReference type="OrthoDB" id="1032766at2"/>
<gene>
    <name evidence="1" type="ORF">AY601_4073</name>
</gene>
<proteinExistence type="predicted"/>
<name>A0A127VHW5_9SPHI</name>
<dbReference type="SUPFAM" id="SSF52402">
    <property type="entry name" value="Adenine nucleotide alpha hydrolases-like"/>
    <property type="match status" value="1"/>
</dbReference>
<dbReference type="PATRIC" id="fig|188932.3.peg.4229"/>
<dbReference type="RefSeq" id="WP_068404449.1">
    <property type="nucleotide sequence ID" value="NZ_CP014504.1"/>
</dbReference>
<dbReference type="AlphaFoldDB" id="A0A127VHW5"/>